<evidence type="ECO:0000256" key="1">
    <source>
        <dbReference type="SAM" id="SignalP"/>
    </source>
</evidence>
<protein>
    <submittedName>
        <fullName evidence="2">DUF538 domain-containing protein</fullName>
    </submittedName>
</protein>
<comment type="caution">
    <text evidence="2">The sequence shown here is derived from an EMBL/GenBank/DDBJ whole genome shotgun (WGS) entry which is preliminary data.</text>
</comment>
<dbReference type="OrthoDB" id="1873537at2759"/>
<dbReference type="InterPro" id="IPR007493">
    <property type="entry name" value="DUF538"/>
</dbReference>
<keyword evidence="3" id="KW-1185">Reference proteome</keyword>
<dbReference type="InterPro" id="IPR036758">
    <property type="entry name" value="At5g01610-like"/>
</dbReference>
<sequence>MGCFFICSPKFLFFYLLIVQSFVSETISFEDNKPTAYEVLRDFNFPAGLLPAGVTGYDLDPITGEFSAFLNGTCTFTLQRTYKLRYKNTIRGYISNGKLARLEGISVKFLFFWVNVVEVSRNGDELEFSVGIAGADFPMDSFEDSPQCECWLLLKLGAGRLAIAYGSSFWSLDTRVVWQVSAQNVVGLKRLNKRMMDVCEGFSLDQESLRGIV</sequence>
<name>A0A5B6VHK4_9ROSI</name>
<dbReference type="Pfam" id="PF04398">
    <property type="entry name" value="DUF538"/>
    <property type="match status" value="1"/>
</dbReference>
<feature type="signal peptide" evidence="1">
    <location>
        <begin position="1"/>
        <end position="28"/>
    </location>
</feature>
<reference evidence="3" key="1">
    <citation type="journal article" date="2019" name="Plant Biotechnol. J.">
        <title>Genome sequencing of the Australian wild diploid species Gossypium australe highlights disease resistance and delayed gland morphogenesis.</title>
        <authorList>
            <person name="Cai Y."/>
            <person name="Cai X."/>
            <person name="Wang Q."/>
            <person name="Wang P."/>
            <person name="Zhang Y."/>
            <person name="Cai C."/>
            <person name="Xu Y."/>
            <person name="Wang K."/>
            <person name="Zhou Z."/>
            <person name="Wang C."/>
            <person name="Geng S."/>
            <person name="Li B."/>
            <person name="Dong Q."/>
            <person name="Hou Y."/>
            <person name="Wang H."/>
            <person name="Ai P."/>
            <person name="Liu Z."/>
            <person name="Yi F."/>
            <person name="Sun M."/>
            <person name="An G."/>
            <person name="Cheng J."/>
            <person name="Zhang Y."/>
            <person name="Shi Q."/>
            <person name="Xie Y."/>
            <person name="Shi X."/>
            <person name="Chang Y."/>
            <person name="Huang F."/>
            <person name="Chen Y."/>
            <person name="Hong S."/>
            <person name="Mi L."/>
            <person name="Sun Q."/>
            <person name="Zhang L."/>
            <person name="Zhou B."/>
            <person name="Peng R."/>
            <person name="Zhang X."/>
            <person name="Liu F."/>
        </authorList>
    </citation>
    <scope>NUCLEOTIDE SEQUENCE [LARGE SCALE GENOMIC DNA]</scope>
    <source>
        <strain evidence="3">cv. PA1801</strain>
    </source>
</reference>
<dbReference type="AlphaFoldDB" id="A0A5B6VHK4"/>
<dbReference type="PANTHER" id="PTHR31676">
    <property type="entry name" value="T31J12.3 PROTEIN-RELATED"/>
    <property type="match status" value="1"/>
</dbReference>
<dbReference type="PANTHER" id="PTHR31676:SF76">
    <property type="entry name" value="OS05G0362300 PROTEIN"/>
    <property type="match status" value="1"/>
</dbReference>
<evidence type="ECO:0000313" key="3">
    <source>
        <dbReference type="Proteomes" id="UP000325315"/>
    </source>
</evidence>
<dbReference type="EMBL" id="SMMG02000006">
    <property type="protein sequence ID" value="KAA3468709.1"/>
    <property type="molecule type" value="Genomic_DNA"/>
</dbReference>
<feature type="chain" id="PRO_5023109478" evidence="1">
    <location>
        <begin position="29"/>
        <end position="213"/>
    </location>
</feature>
<evidence type="ECO:0000313" key="2">
    <source>
        <dbReference type="EMBL" id="KAA3468709.1"/>
    </source>
</evidence>
<keyword evidence="1" id="KW-0732">Signal</keyword>
<dbReference type="SUPFAM" id="SSF141562">
    <property type="entry name" value="At5g01610-like"/>
    <property type="match status" value="1"/>
</dbReference>
<dbReference type="Proteomes" id="UP000325315">
    <property type="component" value="Unassembled WGS sequence"/>
</dbReference>
<gene>
    <name evidence="2" type="ORF">EPI10_014575</name>
</gene>
<accession>A0A5B6VHK4</accession>
<organism evidence="2 3">
    <name type="scientific">Gossypium australe</name>
    <dbReference type="NCBI Taxonomy" id="47621"/>
    <lineage>
        <taxon>Eukaryota</taxon>
        <taxon>Viridiplantae</taxon>
        <taxon>Streptophyta</taxon>
        <taxon>Embryophyta</taxon>
        <taxon>Tracheophyta</taxon>
        <taxon>Spermatophyta</taxon>
        <taxon>Magnoliopsida</taxon>
        <taxon>eudicotyledons</taxon>
        <taxon>Gunneridae</taxon>
        <taxon>Pentapetalae</taxon>
        <taxon>rosids</taxon>
        <taxon>malvids</taxon>
        <taxon>Malvales</taxon>
        <taxon>Malvaceae</taxon>
        <taxon>Malvoideae</taxon>
        <taxon>Gossypium</taxon>
    </lineage>
</organism>
<proteinExistence type="predicted"/>
<dbReference type="Gene3D" id="2.30.240.10">
    <property type="entry name" value="At5g01610-like"/>
    <property type="match status" value="1"/>
</dbReference>